<dbReference type="Pfam" id="PF22919">
    <property type="entry name" value="ATP-synt_VA_C"/>
    <property type="match status" value="1"/>
</dbReference>
<dbReference type="GO" id="GO:0046961">
    <property type="term" value="F:proton-transporting ATPase activity, rotational mechanism"/>
    <property type="evidence" value="ECO:0007669"/>
    <property type="project" value="InterPro"/>
</dbReference>
<dbReference type="SUPFAM" id="SSF47917">
    <property type="entry name" value="C-terminal domain of alpha and beta subunits of F1 ATP synthase"/>
    <property type="match status" value="1"/>
</dbReference>
<evidence type="ECO:0000256" key="9">
    <source>
        <dbReference type="ARBA" id="ARBA00031719"/>
    </source>
</evidence>
<evidence type="ECO:0000259" key="15">
    <source>
        <dbReference type="Pfam" id="PF22919"/>
    </source>
</evidence>
<proteinExistence type="inferred from homology"/>
<dbReference type="InterPro" id="IPR055190">
    <property type="entry name" value="ATP-synt_VA_C"/>
</dbReference>
<feature type="domain" description="ATP synthase A/B type C-terminal" evidence="15">
    <location>
        <begin position="448"/>
        <end position="526"/>
    </location>
</feature>
<dbReference type="Gene3D" id="2.40.50.100">
    <property type="match status" value="1"/>
</dbReference>
<protein>
    <recommendedName>
        <fullName evidence="3">V-type ATP synthase alpha chain</fullName>
        <ecNumber evidence="2">7.1.2.2</ecNumber>
    </recommendedName>
    <alternativeName>
        <fullName evidence="9">V-ATPase subunit A</fullName>
    </alternativeName>
</protein>
<keyword evidence="17" id="KW-1185">Reference proteome</keyword>
<dbReference type="InterPro" id="IPR024034">
    <property type="entry name" value="ATPase_F1/V1_b/a_C"/>
</dbReference>
<dbReference type="GO" id="GO:0046034">
    <property type="term" value="P:ATP metabolic process"/>
    <property type="evidence" value="ECO:0007669"/>
    <property type="project" value="InterPro"/>
</dbReference>
<evidence type="ECO:0000256" key="7">
    <source>
        <dbReference type="ARBA" id="ARBA00022967"/>
    </source>
</evidence>
<dbReference type="AlphaFoldDB" id="A0A7H0VEM8"/>
<dbReference type="KEGG" id="chyd:H4K34_17670"/>
<dbReference type="PROSITE" id="PS00152">
    <property type="entry name" value="ATPASE_ALPHA_BETA"/>
    <property type="match status" value="1"/>
</dbReference>
<keyword evidence="5" id="KW-0547">Nucleotide-binding</keyword>
<evidence type="ECO:0000256" key="2">
    <source>
        <dbReference type="ARBA" id="ARBA00012473"/>
    </source>
</evidence>
<sequence>MTKGKITAILSNLLQVEVDGPIRQNEICYVLKAGEELMAEVIKINGNIAFAQLFEAGSGLKAGDPVRFSGELLEVSLGPGLLSKNFDGLQNDLEAMPGSFIQAGQRTPALDLDEEYEFTPLVEPGAVLEAGDAFGEVPENALKHAIMLPFKFEGKWEIIEIAPAGTYPLKHIVAKVKNDKGESRELSMVQKWPVKWPIKNYLRKERPAEIFRTGLRVIDSLNPIAEGGTAYIPGAFGTGKTVLQQAIAKNNRAEVVILVACGERANEVVEIFHSFPELEDLATGRKLKDKTTIVCNTSNMPVAAREASVYVGMTMAEYYRSMGHKVLLLADSTSRWAQALREMSNRMEELPGTDAFPVELPAVIANFYGRAGKVEMRNGTKGSVTFLGTVSPAGGNFKEPVTESTSKVARCFYALSQKRADAKRYPAIDPLQSYSRYLDYEEFQAFAAKNIESDWIEKVNRAKNLLSKGIEARDQISILGDDSVPLDYHRDFWKSELIDFAFIQQDSFDDTDMNSSLERQSFMLNRVLDICDKPQEFEDFSAVSAFYKKVINLFKQMNYSDFESDDFQKFNTELEALFNLQSTEA</sequence>
<feature type="domain" description="ATPsynthase alpha/beta subunit barrel-sandwich" evidence="14">
    <location>
        <begin position="107"/>
        <end position="195"/>
    </location>
</feature>
<dbReference type="InterPro" id="IPR031686">
    <property type="entry name" value="ATP-synth_a_Xtn"/>
</dbReference>
<dbReference type="PANTHER" id="PTHR43607">
    <property type="entry name" value="V-TYPE PROTON ATPASE CATALYTIC SUBUNIT A"/>
    <property type="match status" value="1"/>
</dbReference>
<evidence type="ECO:0000259" key="12">
    <source>
        <dbReference type="Pfam" id="PF00006"/>
    </source>
</evidence>
<keyword evidence="6" id="KW-0067">ATP-binding</keyword>
<keyword evidence="4" id="KW-0813">Transport</keyword>
<evidence type="ECO:0000256" key="10">
    <source>
        <dbReference type="ARBA" id="ARBA00048383"/>
    </source>
</evidence>
<dbReference type="InterPro" id="IPR022878">
    <property type="entry name" value="V-ATPase_asu"/>
</dbReference>
<dbReference type="InterPro" id="IPR004100">
    <property type="entry name" value="ATPase_F1/V1/A1_a/bsu_N"/>
</dbReference>
<evidence type="ECO:0000256" key="6">
    <source>
        <dbReference type="ARBA" id="ARBA00022840"/>
    </source>
</evidence>
<dbReference type="Gene3D" id="3.40.50.300">
    <property type="entry name" value="P-loop containing nucleotide triphosphate hydrolases"/>
    <property type="match status" value="1"/>
</dbReference>
<keyword evidence="7" id="KW-1278">Translocase</keyword>
<evidence type="ECO:0000259" key="13">
    <source>
        <dbReference type="Pfam" id="PF02874"/>
    </source>
</evidence>
<feature type="domain" description="ATPase F1/V1/A1 complex alpha/beta subunit N-terminal" evidence="13">
    <location>
        <begin position="9"/>
        <end position="70"/>
    </location>
</feature>
<dbReference type="InterPro" id="IPR020003">
    <property type="entry name" value="ATPase_a/bsu_AS"/>
</dbReference>
<evidence type="ECO:0000256" key="8">
    <source>
        <dbReference type="ARBA" id="ARBA00023065"/>
    </source>
</evidence>
<dbReference type="CDD" id="cd01426">
    <property type="entry name" value="ATP-synt_F1_V1_A1_AB_FliI_N"/>
    <property type="match status" value="1"/>
</dbReference>
<dbReference type="Proteomes" id="UP000516305">
    <property type="component" value="Chromosome"/>
</dbReference>
<dbReference type="SUPFAM" id="SSF52540">
    <property type="entry name" value="P-loop containing nucleoside triphosphate hydrolases"/>
    <property type="match status" value="1"/>
</dbReference>
<evidence type="ECO:0000256" key="11">
    <source>
        <dbReference type="ARBA" id="ARBA00054855"/>
    </source>
</evidence>
<dbReference type="InterPro" id="IPR000194">
    <property type="entry name" value="ATPase_F1/V1/A1_a/bsu_nucl-bd"/>
</dbReference>
<dbReference type="Gene3D" id="2.30.30.650">
    <property type="match status" value="1"/>
</dbReference>
<evidence type="ECO:0000256" key="4">
    <source>
        <dbReference type="ARBA" id="ARBA00022448"/>
    </source>
</evidence>
<dbReference type="CDD" id="cd01134">
    <property type="entry name" value="V_A-ATPase_A"/>
    <property type="match status" value="1"/>
</dbReference>
<reference evidence="16 17" key="1">
    <citation type="submission" date="2020-08" db="EMBL/GenBank/DDBJ databases">
        <title>Croceimicrobium hydrocarbonivorans gen. nov., sp. nov., a novel marine bacterium isolated from a bacterial consortium that degrades polyethylene terephthalate.</title>
        <authorList>
            <person name="Liu R."/>
        </authorList>
    </citation>
    <scope>NUCLEOTIDE SEQUENCE [LARGE SCALE GENOMIC DNA]</scope>
    <source>
        <strain evidence="16 17">A20-9</strain>
    </source>
</reference>
<dbReference type="RefSeq" id="WP_210758711.1">
    <property type="nucleotide sequence ID" value="NZ_CP060139.1"/>
</dbReference>
<gene>
    <name evidence="16" type="ORF">H4K34_17670</name>
</gene>
<evidence type="ECO:0000313" key="16">
    <source>
        <dbReference type="EMBL" id="QNR24176.1"/>
    </source>
</evidence>
<dbReference type="NCBIfam" id="NF003220">
    <property type="entry name" value="PRK04192.1"/>
    <property type="match status" value="1"/>
</dbReference>
<dbReference type="GO" id="GO:0005524">
    <property type="term" value="F:ATP binding"/>
    <property type="evidence" value="ECO:0007669"/>
    <property type="project" value="UniProtKB-KW"/>
</dbReference>
<evidence type="ECO:0000256" key="1">
    <source>
        <dbReference type="ARBA" id="ARBA00008936"/>
    </source>
</evidence>
<feature type="domain" description="ATPase F1/V1/A1 complex alpha/beta subunit nucleotide-binding" evidence="12">
    <location>
        <begin position="214"/>
        <end position="435"/>
    </location>
</feature>
<evidence type="ECO:0000313" key="17">
    <source>
        <dbReference type="Proteomes" id="UP000516305"/>
    </source>
</evidence>
<dbReference type="Gene3D" id="1.10.1140.10">
    <property type="entry name" value="Bovine Mitochondrial F1-atpase, Atp Synthase Beta Chain, Chain D, domain 3"/>
    <property type="match status" value="1"/>
</dbReference>
<dbReference type="Pfam" id="PF02874">
    <property type="entry name" value="ATP-synt_ab_N"/>
    <property type="match status" value="1"/>
</dbReference>
<comment type="similarity">
    <text evidence="1">Belongs to the ATPase alpha/beta chains family.</text>
</comment>
<keyword evidence="8" id="KW-0406">Ion transport</keyword>
<dbReference type="EMBL" id="CP060139">
    <property type="protein sequence ID" value="QNR24176.1"/>
    <property type="molecule type" value="Genomic_DNA"/>
</dbReference>
<evidence type="ECO:0000256" key="5">
    <source>
        <dbReference type="ARBA" id="ARBA00022741"/>
    </source>
</evidence>
<dbReference type="PANTHER" id="PTHR43607:SF1">
    <property type="entry name" value="H(+)-TRANSPORTING TWO-SECTOR ATPASE"/>
    <property type="match status" value="1"/>
</dbReference>
<evidence type="ECO:0000256" key="3">
    <source>
        <dbReference type="ARBA" id="ARBA00018003"/>
    </source>
</evidence>
<comment type="function">
    <text evidence="11">Produces ATP from ADP in the presence of a proton gradient across the membrane. The V-type alpha chain is a catalytic subunit.</text>
</comment>
<dbReference type="FunFam" id="3.40.50.300:FF:000675">
    <property type="entry name" value="V-type ATP synthase alpha chain"/>
    <property type="match status" value="1"/>
</dbReference>
<dbReference type="Pfam" id="PF16886">
    <property type="entry name" value="ATP-synt_ab_Xtn"/>
    <property type="match status" value="1"/>
</dbReference>
<dbReference type="EC" id="7.1.2.2" evidence="2"/>
<comment type="catalytic activity">
    <reaction evidence="10">
        <text>ATP + H2O + 4 H(+)(in) = ADP + phosphate + 5 H(+)(out)</text>
        <dbReference type="Rhea" id="RHEA:57720"/>
        <dbReference type="ChEBI" id="CHEBI:15377"/>
        <dbReference type="ChEBI" id="CHEBI:15378"/>
        <dbReference type="ChEBI" id="CHEBI:30616"/>
        <dbReference type="ChEBI" id="CHEBI:43474"/>
        <dbReference type="ChEBI" id="CHEBI:456216"/>
        <dbReference type="EC" id="7.1.2.2"/>
    </reaction>
</comment>
<dbReference type="Pfam" id="PF00006">
    <property type="entry name" value="ATP-synt_ab"/>
    <property type="match status" value="1"/>
</dbReference>
<dbReference type="InterPro" id="IPR027417">
    <property type="entry name" value="P-loop_NTPase"/>
</dbReference>
<organism evidence="16 17">
    <name type="scientific">Croceimicrobium hydrocarbonivorans</name>
    <dbReference type="NCBI Taxonomy" id="2761580"/>
    <lineage>
        <taxon>Bacteria</taxon>
        <taxon>Pseudomonadati</taxon>
        <taxon>Bacteroidota</taxon>
        <taxon>Flavobacteriia</taxon>
        <taxon>Flavobacteriales</taxon>
        <taxon>Owenweeksiaceae</taxon>
        <taxon>Croceimicrobium</taxon>
    </lineage>
</organism>
<evidence type="ECO:0000259" key="14">
    <source>
        <dbReference type="Pfam" id="PF16886"/>
    </source>
</evidence>
<accession>A0A7H0VEM8</accession>
<name>A0A7H0VEM8_9FLAO</name>